<evidence type="ECO:0000256" key="2">
    <source>
        <dbReference type="ARBA" id="ARBA00001936"/>
    </source>
</evidence>
<dbReference type="EMBL" id="CP020918">
    <property type="protein sequence ID" value="AWG21058.1"/>
    <property type="molecule type" value="Genomic_DNA"/>
</dbReference>
<evidence type="ECO:0000259" key="8">
    <source>
        <dbReference type="SMART" id="SM01011"/>
    </source>
</evidence>
<dbReference type="CDD" id="cd01087">
    <property type="entry name" value="Prolidase"/>
    <property type="match status" value="1"/>
</dbReference>
<dbReference type="InterPro" id="IPR007865">
    <property type="entry name" value="Aminopep_P_N"/>
</dbReference>
<dbReference type="SUPFAM" id="SSF53092">
    <property type="entry name" value="Creatinase/prolidase N-terminal domain"/>
    <property type="match status" value="1"/>
</dbReference>
<sequence length="430" mass="49158">MKYHSIDATLFVKNRSKFAAQMKPNSVAIFNSNDIYPVSADSSLPFAQHRDIFYLSGIDQEESILLLFPDAPYENQKEMLFLKETNEHIAIWEGAKLNKEQAFATSGIKTVHWLQNFEKVLAELMTYSDTIYINTNEHYRAVVETETREARFVKWWKEKYPAHSVAKSNPILQRIRSVKEPEEIALIQEACNITEKAFRRVLPFVKPGVMEYEIEAEMMHEFLRSRSKGFAYTPIIASGNSANVLHYIENNKACNAGELILMDTAAEYANYSSDLTRTIPVSGRYSDRQKAVYNAVLRVKNEATKMLTPGTLWKQYHIEVGKIMTSELLELGLLDKADVQNEDPEWPAYKKYFMHGTSHHMGLDTHDYGILTEPMQANMVFTVEPGIYIPAEGFGIRIEDDVVIQASGEPFNLMKNIPIEVDEIESLMNA</sequence>
<dbReference type="Proteomes" id="UP000244527">
    <property type="component" value="Chromosome"/>
</dbReference>
<evidence type="ECO:0000256" key="4">
    <source>
        <dbReference type="ARBA" id="ARBA00012574"/>
    </source>
</evidence>
<gene>
    <name evidence="9" type="ORF">FFWV33_05675</name>
</gene>
<dbReference type="GO" id="GO:0006508">
    <property type="term" value="P:proteolysis"/>
    <property type="evidence" value="ECO:0007669"/>
    <property type="project" value="TreeGrafter"/>
</dbReference>
<dbReference type="Gene3D" id="3.90.230.10">
    <property type="entry name" value="Creatinase/methionine aminopeptidase superfamily"/>
    <property type="match status" value="1"/>
</dbReference>
<dbReference type="Gene3D" id="3.40.350.10">
    <property type="entry name" value="Creatinase/prolidase N-terminal domain"/>
    <property type="match status" value="1"/>
</dbReference>
<dbReference type="RefSeq" id="WP_108740010.1">
    <property type="nucleotide sequence ID" value="NZ_CP020918.1"/>
</dbReference>
<proteinExistence type="inferred from homology"/>
<organism evidence="9 10">
    <name type="scientific">Flavobacterium faecale</name>
    <dbReference type="NCBI Taxonomy" id="1355330"/>
    <lineage>
        <taxon>Bacteria</taxon>
        <taxon>Pseudomonadati</taxon>
        <taxon>Bacteroidota</taxon>
        <taxon>Flavobacteriia</taxon>
        <taxon>Flavobacteriales</taxon>
        <taxon>Flavobacteriaceae</taxon>
        <taxon>Flavobacterium</taxon>
    </lineage>
</organism>
<dbReference type="KEGG" id="ffa:FFWV33_05675"/>
<dbReference type="SMART" id="SM01011">
    <property type="entry name" value="AMP_N"/>
    <property type="match status" value="1"/>
</dbReference>
<dbReference type="Pfam" id="PF00557">
    <property type="entry name" value="Peptidase_M24"/>
    <property type="match status" value="1"/>
</dbReference>
<keyword evidence="10" id="KW-1185">Reference proteome</keyword>
<accession>A0A2S1LBI0</accession>
<protein>
    <recommendedName>
        <fullName evidence="4">Xaa-Pro aminopeptidase</fullName>
        <ecNumber evidence="4">3.4.11.9</ecNumber>
    </recommendedName>
</protein>
<feature type="domain" description="Aminopeptidase P N-terminal" evidence="8">
    <location>
        <begin position="6"/>
        <end position="142"/>
    </location>
</feature>
<name>A0A2S1LBI0_9FLAO</name>
<dbReference type="InterPro" id="IPR036005">
    <property type="entry name" value="Creatinase/aminopeptidase-like"/>
</dbReference>
<dbReference type="AlphaFoldDB" id="A0A2S1LBI0"/>
<evidence type="ECO:0000256" key="6">
    <source>
        <dbReference type="ARBA" id="ARBA00022801"/>
    </source>
</evidence>
<dbReference type="GO" id="GO:0030145">
    <property type="term" value="F:manganese ion binding"/>
    <property type="evidence" value="ECO:0007669"/>
    <property type="project" value="InterPro"/>
</dbReference>
<dbReference type="SUPFAM" id="SSF55920">
    <property type="entry name" value="Creatinase/aminopeptidase"/>
    <property type="match status" value="1"/>
</dbReference>
<comment type="catalytic activity">
    <reaction evidence="1">
        <text>Release of any N-terminal amino acid, including proline, that is linked to proline, even from a dipeptide or tripeptide.</text>
        <dbReference type="EC" id="3.4.11.9"/>
    </reaction>
</comment>
<evidence type="ECO:0000256" key="1">
    <source>
        <dbReference type="ARBA" id="ARBA00001424"/>
    </source>
</evidence>
<keyword evidence="9" id="KW-0645">Protease</keyword>
<comment type="similarity">
    <text evidence="3">Belongs to the peptidase M24B family.</text>
</comment>
<dbReference type="PANTHER" id="PTHR43226:SF4">
    <property type="entry name" value="XAA-PRO AMINOPEPTIDASE 3"/>
    <property type="match status" value="1"/>
</dbReference>
<dbReference type="Pfam" id="PF05195">
    <property type="entry name" value="AMP_N"/>
    <property type="match status" value="1"/>
</dbReference>
<reference evidence="9 10" key="1">
    <citation type="submission" date="2017-04" db="EMBL/GenBank/DDBJ databases">
        <title>Compelte genome sequence of WV33.</title>
        <authorList>
            <person name="Lee P.C."/>
        </authorList>
    </citation>
    <scope>NUCLEOTIDE SEQUENCE [LARGE SCALE GENOMIC DNA]</scope>
    <source>
        <strain evidence="9 10">WV33</strain>
    </source>
</reference>
<dbReference type="OrthoDB" id="9806388at2"/>
<keyword evidence="6" id="KW-0378">Hydrolase</keyword>
<dbReference type="GO" id="GO:0070006">
    <property type="term" value="F:metalloaminopeptidase activity"/>
    <property type="evidence" value="ECO:0007669"/>
    <property type="project" value="InterPro"/>
</dbReference>
<evidence type="ECO:0000313" key="9">
    <source>
        <dbReference type="EMBL" id="AWG21058.1"/>
    </source>
</evidence>
<dbReference type="InterPro" id="IPR029149">
    <property type="entry name" value="Creatin/AminoP/Spt16_N"/>
</dbReference>
<comment type="cofactor">
    <cofactor evidence="2">
        <name>Mn(2+)</name>
        <dbReference type="ChEBI" id="CHEBI:29035"/>
    </cofactor>
</comment>
<evidence type="ECO:0000256" key="3">
    <source>
        <dbReference type="ARBA" id="ARBA00008766"/>
    </source>
</evidence>
<dbReference type="PANTHER" id="PTHR43226">
    <property type="entry name" value="XAA-PRO AMINOPEPTIDASE 3"/>
    <property type="match status" value="1"/>
</dbReference>
<keyword evidence="5" id="KW-0479">Metal-binding</keyword>
<dbReference type="EC" id="3.4.11.9" evidence="4"/>
<evidence type="ECO:0000256" key="5">
    <source>
        <dbReference type="ARBA" id="ARBA00022723"/>
    </source>
</evidence>
<dbReference type="InterPro" id="IPR052433">
    <property type="entry name" value="X-Pro_dipept-like"/>
</dbReference>
<evidence type="ECO:0000313" key="10">
    <source>
        <dbReference type="Proteomes" id="UP000244527"/>
    </source>
</evidence>
<dbReference type="InterPro" id="IPR000994">
    <property type="entry name" value="Pept_M24"/>
</dbReference>
<keyword evidence="7" id="KW-0464">Manganese</keyword>
<keyword evidence="9" id="KW-0031">Aminopeptidase</keyword>
<evidence type="ECO:0000256" key="7">
    <source>
        <dbReference type="ARBA" id="ARBA00023211"/>
    </source>
</evidence>